<proteinExistence type="inferred from homology"/>
<evidence type="ECO:0000259" key="4">
    <source>
        <dbReference type="SMART" id="SM00822"/>
    </source>
</evidence>
<dbReference type="EMBL" id="AHON02000080">
    <property type="protein sequence ID" value="EKO32103.1"/>
    <property type="molecule type" value="Genomic_DNA"/>
</dbReference>
<dbReference type="SUPFAM" id="SSF51735">
    <property type="entry name" value="NAD(P)-binding Rossmann-fold domains"/>
    <property type="match status" value="1"/>
</dbReference>
<evidence type="ECO:0000256" key="1">
    <source>
        <dbReference type="ARBA" id="ARBA00006484"/>
    </source>
</evidence>
<comment type="caution">
    <text evidence="5">The sequence shown here is derived from an EMBL/GenBank/DDBJ whole genome shotgun (WGS) entry which is preliminary data.</text>
</comment>
<dbReference type="Gene3D" id="3.40.50.720">
    <property type="entry name" value="NAD(P)-binding Rossmann-like Domain"/>
    <property type="match status" value="1"/>
</dbReference>
<organism evidence="5 6">
    <name type="scientific">Leptospira santarosai str. MOR084</name>
    <dbReference type="NCBI Taxonomy" id="1049984"/>
    <lineage>
        <taxon>Bacteria</taxon>
        <taxon>Pseudomonadati</taxon>
        <taxon>Spirochaetota</taxon>
        <taxon>Spirochaetia</taxon>
        <taxon>Leptospirales</taxon>
        <taxon>Leptospiraceae</taxon>
        <taxon>Leptospira</taxon>
    </lineage>
</organism>
<name>A0A0E2B9T2_9LEPT</name>
<evidence type="ECO:0000256" key="2">
    <source>
        <dbReference type="ARBA" id="ARBA00023002"/>
    </source>
</evidence>
<feature type="domain" description="Ketoreductase" evidence="4">
    <location>
        <begin position="6"/>
        <end position="196"/>
    </location>
</feature>
<dbReference type="SMART" id="SM00822">
    <property type="entry name" value="PKS_KR"/>
    <property type="match status" value="1"/>
</dbReference>
<evidence type="ECO:0000313" key="5">
    <source>
        <dbReference type="EMBL" id="EKO32103.1"/>
    </source>
</evidence>
<dbReference type="Proteomes" id="UP000006329">
    <property type="component" value="Unassembled WGS sequence"/>
</dbReference>
<dbReference type="FunFam" id="3.40.50.720:FF:000173">
    <property type="entry name" value="3-oxoacyl-[acyl-carrier protein] reductase"/>
    <property type="match status" value="1"/>
</dbReference>
<evidence type="ECO:0000256" key="3">
    <source>
        <dbReference type="RuleBase" id="RU000363"/>
    </source>
</evidence>
<accession>A0A0E2B9T2</accession>
<dbReference type="PRINTS" id="PR00080">
    <property type="entry name" value="SDRFAMILY"/>
</dbReference>
<gene>
    <name evidence="5" type="ORF">LEP1GSC179_0535</name>
</gene>
<dbReference type="InterPro" id="IPR036291">
    <property type="entry name" value="NAD(P)-bd_dom_sf"/>
</dbReference>
<dbReference type="PRINTS" id="PR00081">
    <property type="entry name" value="GDHRDH"/>
</dbReference>
<dbReference type="GO" id="GO:0016491">
    <property type="term" value="F:oxidoreductase activity"/>
    <property type="evidence" value="ECO:0007669"/>
    <property type="project" value="UniProtKB-KW"/>
</dbReference>
<dbReference type="PANTHER" id="PTHR43658:SF8">
    <property type="entry name" value="17-BETA-HYDROXYSTEROID DEHYDROGENASE 14-RELATED"/>
    <property type="match status" value="1"/>
</dbReference>
<dbReference type="RefSeq" id="WP_004481339.1">
    <property type="nucleotide sequence ID" value="NZ_AHON02000080.1"/>
</dbReference>
<dbReference type="PROSITE" id="PS00061">
    <property type="entry name" value="ADH_SHORT"/>
    <property type="match status" value="1"/>
</dbReference>
<dbReference type="InterPro" id="IPR057326">
    <property type="entry name" value="KR_dom"/>
</dbReference>
<dbReference type="AlphaFoldDB" id="A0A0E2B9T2"/>
<dbReference type="PANTHER" id="PTHR43658">
    <property type="entry name" value="SHORT-CHAIN DEHYDROGENASE/REDUCTASE"/>
    <property type="match status" value="1"/>
</dbReference>
<evidence type="ECO:0000313" key="6">
    <source>
        <dbReference type="Proteomes" id="UP000006329"/>
    </source>
</evidence>
<keyword evidence="6" id="KW-1185">Reference proteome</keyword>
<dbReference type="InterPro" id="IPR002347">
    <property type="entry name" value="SDR_fam"/>
</dbReference>
<protein>
    <submittedName>
        <fullName evidence="5">KR domain protein</fullName>
    </submittedName>
</protein>
<dbReference type="InterPro" id="IPR020904">
    <property type="entry name" value="Sc_DH/Rdtase_CS"/>
</dbReference>
<dbReference type="Pfam" id="PF00106">
    <property type="entry name" value="adh_short"/>
    <property type="match status" value="1"/>
</dbReference>
<dbReference type="NCBIfam" id="NF006072">
    <property type="entry name" value="PRK08217.1"/>
    <property type="match status" value="1"/>
</dbReference>
<keyword evidence="2" id="KW-0560">Oxidoreductase</keyword>
<sequence>MEIKGKTVLVTGSASGLGKAMAEHFAKKGAKIVLSDISEEKLKEAEKDIKTLGVEVLSFKADVSKEEDAEKLMQFAVKHFGSLDVAVLNAGILRDGLLVKTDKETGKVISKMSLANWQSVIDVNLTGVFLTGREAAIQMIESKSKGVIIPIASVAMHGNPGQTNYSAAKAGVASMTKLWAKELSRYGIRVAGIAPGFIKTEMVMKDMNPEALKKWESLIPIGRLGEPYEIALSAEFIVNNDLVSGVVLEISGGVKI</sequence>
<comment type="similarity">
    <text evidence="1 3">Belongs to the short-chain dehydrogenases/reductases (SDR) family.</text>
</comment>
<reference evidence="5" key="1">
    <citation type="submission" date="2012-10" db="EMBL/GenBank/DDBJ databases">
        <authorList>
            <person name="Harkins D.M."/>
            <person name="Durkin A.S."/>
            <person name="Brinkac L.M."/>
            <person name="Haft D.H."/>
            <person name="Selengut J.D."/>
            <person name="Sanka R."/>
            <person name="DePew J."/>
            <person name="Purushe J."/>
            <person name="Matthias M.A."/>
            <person name="Vinetz J.M."/>
            <person name="Sutton G.G."/>
            <person name="Nierman W.C."/>
            <person name="Fouts D.E."/>
        </authorList>
    </citation>
    <scope>NUCLEOTIDE SEQUENCE [LARGE SCALE GENOMIC DNA]</scope>
    <source>
        <strain evidence="5">MOR084</strain>
    </source>
</reference>